<gene>
    <name evidence="7" type="ORF">MELIAE_LOCUS2399</name>
</gene>
<evidence type="ECO:0000313" key="7">
    <source>
        <dbReference type="EMBL" id="CAH0549120.1"/>
    </source>
</evidence>
<dbReference type="OrthoDB" id="10067602at2759"/>
<evidence type="ECO:0000256" key="5">
    <source>
        <dbReference type="ARBA" id="ARBA00035651"/>
    </source>
</evidence>
<accession>A0A9P0FDX8</accession>
<proteinExistence type="inferred from homology"/>
<comment type="subcellular location">
    <subcellularLocation>
        <location evidence="1">Cell projection</location>
        <location evidence="1">Cilium</location>
        <location evidence="1">Flagellum</location>
    </subcellularLocation>
</comment>
<evidence type="ECO:0000256" key="4">
    <source>
        <dbReference type="ARBA" id="ARBA00023273"/>
    </source>
</evidence>
<feature type="compositionally biased region" description="Polar residues" evidence="6">
    <location>
        <begin position="446"/>
        <end position="456"/>
    </location>
</feature>
<feature type="compositionally biased region" description="Acidic residues" evidence="6">
    <location>
        <begin position="340"/>
        <end position="370"/>
    </location>
</feature>
<organism evidence="7 8">
    <name type="scientific">Brassicogethes aeneus</name>
    <name type="common">Rape pollen beetle</name>
    <name type="synonym">Meligethes aeneus</name>
    <dbReference type="NCBI Taxonomy" id="1431903"/>
    <lineage>
        <taxon>Eukaryota</taxon>
        <taxon>Metazoa</taxon>
        <taxon>Ecdysozoa</taxon>
        <taxon>Arthropoda</taxon>
        <taxon>Hexapoda</taxon>
        <taxon>Insecta</taxon>
        <taxon>Pterygota</taxon>
        <taxon>Neoptera</taxon>
        <taxon>Endopterygota</taxon>
        <taxon>Coleoptera</taxon>
        <taxon>Polyphaga</taxon>
        <taxon>Cucujiformia</taxon>
        <taxon>Nitidulidae</taxon>
        <taxon>Meligethinae</taxon>
        <taxon>Brassicogethes</taxon>
    </lineage>
</organism>
<keyword evidence="3" id="KW-0969">Cilium</keyword>
<dbReference type="GO" id="GO:0031514">
    <property type="term" value="C:motile cilium"/>
    <property type="evidence" value="ECO:0007669"/>
    <property type="project" value="UniProtKB-SubCell"/>
</dbReference>
<dbReference type="PANTHER" id="PTHR14952">
    <property type="entry name" value="ROPPORIN-1-LIKE PROTEIN"/>
    <property type="match status" value="1"/>
</dbReference>
<evidence type="ECO:0000256" key="1">
    <source>
        <dbReference type="ARBA" id="ARBA00004230"/>
    </source>
</evidence>
<dbReference type="CDD" id="cd23019">
    <property type="entry name" value="DD_ROP"/>
    <property type="match status" value="1"/>
</dbReference>
<name>A0A9P0FDX8_BRAAE</name>
<feature type="region of interest" description="Disordered" evidence="6">
    <location>
        <begin position="287"/>
        <end position="370"/>
    </location>
</feature>
<dbReference type="EMBL" id="OV121141">
    <property type="protein sequence ID" value="CAH0549120.1"/>
    <property type="molecule type" value="Genomic_DNA"/>
</dbReference>
<keyword evidence="2" id="KW-0282">Flagellum</keyword>
<protein>
    <recommendedName>
        <fullName evidence="9">Ropporin-1-like protein</fullName>
    </recommendedName>
</protein>
<sequence length="532" mass="60250">MPGLPDTMYCSEQICIPPTFPYLLRQYAKAAIRSQPTDLLRWSTAYFRCLSLNIPPPVKPRLEYPIPRSHQGITPGWLKALLGQLPSTNTVDFKVLWDRWIGACLEHDTLIQILCLGGFTNPMQIPWLRFLGLCAAHLTDDLTHSMILICEIFTEEPEGGNAMIPVDVFLDLYKFLASIDASQDQILKNYYFTDNLLALWKIKVAKFKKEIEFKDETDESSVTTEMAEEAEMEEEKKKSADDIISCPSIDQDRDDFLQFMDEGGEESDKQSTITDDRISGQIVEADTVGKHSLSEQEAEPPLEEETEEREEGLEGEEEGEEESEKEAKEDEPSEDKPSSEEDLIKEEPAEEELMNEEEGEGLEEEKTDEVVETIIAARAYESLDTLDGKPDFPDRTLAEDLKKLKALQVELAGETDEELEKYKCQLIGDMPMTSDQQMAIKYFQAPDSTTDHPSTVSDKDRRSEMPPEDDGVLYEDVWVPRVPGIGGVVPMALVHAVEDYMRTVACLHEGMVMPRDIIHYSCPPLECPIEEN</sequence>
<evidence type="ECO:0000313" key="8">
    <source>
        <dbReference type="Proteomes" id="UP001154078"/>
    </source>
</evidence>
<evidence type="ECO:0000256" key="6">
    <source>
        <dbReference type="SAM" id="MobiDB-lite"/>
    </source>
</evidence>
<keyword evidence="8" id="KW-1185">Reference proteome</keyword>
<dbReference type="Gene3D" id="1.20.890.10">
    <property type="entry name" value="cAMP-dependent protein kinase regulatory subunit, dimerization-anchoring domain"/>
    <property type="match status" value="1"/>
</dbReference>
<keyword evidence="4" id="KW-0966">Cell projection</keyword>
<evidence type="ECO:0000256" key="3">
    <source>
        <dbReference type="ARBA" id="ARBA00023069"/>
    </source>
</evidence>
<dbReference type="AlphaFoldDB" id="A0A9P0FDX8"/>
<comment type="similarity">
    <text evidence="5">Belongs to the ropporin family.</text>
</comment>
<reference evidence="7" key="1">
    <citation type="submission" date="2021-12" db="EMBL/GenBank/DDBJ databases">
        <authorList>
            <person name="King R."/>
        </authorList>
    </citation>
    <scope>NUCLEOTIDE SEQUENCE</scope>
</reference>
<dbReference type="PANTHER" id="PTHR14952:SF9">
    <property type="entry name" value="EF-HAND DOMAIN-CONTAINING PROTEIN"/>
    <property type="match status" value="1"/>
</dbReference>
<dbReference type="Proteomes" id="UP001154078">
    <property type="component" value="Chromosome 10"/>
</dbReference>
<dbReference type="SUPFAM" id="SSF47391">
    <property type="entry name" value="Dimerization-anchoring domain of cAMP-dependent PK regulatory subunit"/>
    <property type="match status" value="1"/>
</dbReference>
<dbReference type="InterPro" id="IPR047844">
    <property type="entry name" value="ROP_DD"/>
</dbReference>
<feature type="region of interest" description="Disordered" evidence="6">
    <location>
        <begin position="444"/>
        <end position="469"/>
    </location>
</feature>
<evidence type="ECO:0008006" key="9">
    <source>
        <dbReference type="Google" id="ProtNLM"/>
    </source>
</evidence>
<feature type="compositionally biased region" description="Acidic residues" evidence="6">
    <location>
        <begin position="296"/>
        <end position="324"/>
    </location>
</feature>
<feature type="compositionally biased region" description="Basic and acidic residues" evidence="6">
    <location>
        <begin position="325"/>
        <end position="339"/>
    </location>
</feature>
<evidence type="ECO:0000256" key="2">
    <source>
        <dbReference type="ARBA" id="ARBA00022846"/>
    </source>
</evidence>